<evidence type="ECO:0000313" key="2">
    <source>
        <dbReference type="Proteomes" id="UP000271573"/>
    </source>
</evidence>
<sequence length="136" mass="14982">MTSPEPRVVAQCCCFTTAARPLPSHGTLDDFVKELESAVAVIERADDDPSRLRCNAVIFGNCMWDPTWAVTPPEAAPCLRPAEWLTTITGRARHCSHCENVRSPGCWDCEPLIVAFCNRCFTAISEFGPDVTGWPI</sequence>
<reference evidence="1 2" key="1">
    <citation type="submission" date="2018-11" db="EMBL/GenBank/DDBJ databases">
        <title>Complete genome sequence of Nocardioides baekrokdamisoli strain KCTC 39748.</title>
        <authorList>
            <person name="Kang S.W."/>
            <person name="Lee K.C."/>
            <person name="Kim K.K."/>
            <person name="Kim J.S."/>
            <person name="Kim D.S."/>
            <person name="Ko S.H."/>
            <person name="Yang S.H."/>
            <person name="Shin Y.K."/>
            <person name="Lee J.S."/>
        </authorList>
    </citation>
    <scope>NUCLEOTIDE SEQUENCE [LARGE SCALE GENOMIC DNA]</scope>
    <source>
        <strain evidence="1 2">KCTC 39748</strain>
    </source>
</reference>
<dbReference type="KEGG" id="nbe:Back2_00490"/>
<proteinExistence type="predicted"/>
<organism evidence="1 2">
    <name type="scientific">Nocardioides baekrokdamisoli</name>
    <dbReference type="NCBI Taxonomy" id="1804624"/>
    <lineage>
        <taxon>Bacteria</taxon>
        <taxon>Bacillati</taxon>
        <taxon>Actinomycetota</taxon>
        <taxon>Actinomycetes</taxon>
        <taxon>Propionibacteriales</taxon>
        <taxon>Nocardioidaceae</taxon>
        <taxon>Nocardioides</taxon>
    </lineage>
</organism>
<dbReference type="EMBL" id="AP019307">
    <property type="protein sequence ID" value="BBH15762.1"/>
    <property type="molecule type" value="Genomic_DNA"/>
</dbReference>
<evidence type="ECO:0000313" key="1">
    <source>
        <dbReference type="EMBL" id="BBH15762.1"/>
    </source>
</evidence>
<accession>A0A3G9IBR3</accession>
<gene>
    <name evidence="1" type="ORF">Back2_00490</name>
</gene>
<protein>
    <submittedName>
        <fullName evidence="1">Uncharacterized protein</fullName>
    </submittedName>
</protein>
<keyword evidence="2" id="KW-1185">Reference proteome</keyword>
<name>A0A3G9IBR3_9ACTN</name>
<dbReference type="AlphaFoldDB" id="A0A3G9IBR3"/>
<dbReference type="Proteomes" id="UP000271573">
    <property type="component" value="Chromosome"/>
</dbReference>